<dbReference type="PANTHER" id="PTHR43201">
    <property type="entry name" value="ACYL-COA SYNTHETASE"/>
    <property type="match status" value="1"/>
</dbReference>
<dbReference type="Pfam" id="PF00501">
    <property type="entry name" value="AMP-binding"/>
    <property type="match status" value="1"/>
</dbReference>
<keyword evidence="2" id="KW-0436">Ligase</keyword>
<dbReference type="Gene3D" id="3.30.300.30">
    <property type="match status" value="1"/>
</dbReference>
<evidence type="ECO:0000256" key="1">
    <source>
        <dbReference type="ARBA" id="ARBA00006432"/>
    </source>
</evidence>
<comment type="similarity">
    <text evidence="1">Belongs to the ATP-dependent AMP-binding enzyme family.</text>
</comment>
<dbReference type="Gene3D" id="3.40.50.12780">
    <property type="entry name" value="N-terminal domain of ligase-like"/>
    <property type="match status" value="1"/>
</dbReference>
<comment type="caution">
    <text evidence="5">The sequence shown here is derived from an EMBL/GenBank/DDBJ whole genome shotgun (WGS) entry which is preliminary data.</text>
</comment>
<sequence>MILTEQNRIQDFTSRGWWGNDTLYSLFKDALATGKDHEALVDPENRLNITGDSPKRLTYGEVDKTVEIYATIFYEQGLRKDDIVIIQLPNVIELPMVYLALSKLGIICSPIPMQYGVYEITSIISETSPKAFISTQTFNGIKHAEQFSSVFTNQELKFSLGSTRGFIDLYDYNLSTETMRGQEAYAQKNPITANDIFTICWTSGTTGTPKGVPRSHNLWLTMAKAAAFVSETEEGDVLLNPFPMINMASIGGFLFNWLLCKGKLIQHHPFDLNVFLGQISNERVKYTIAPPAIMNMLLNKPALLEQQDFSSLRSIGCGGAPLSEWMVESFQIKYNLTVQNIFGSNEGATLLSARNEIEDPHLRAKYFPRFGVAGLDWSNPVSKLVKTKLVDVETNKEIHESGKAGELLISGATVFDGYWNAPEANAEVFDAEGFFRTGDLFEISPEDTQQKYYKFCGRCKDLIIRGGMNISPEELDNLLNSHPKLLEVAVTGYDDEILGEKIGVVGVLAEGENLSLDEIIEFLRTKQIAKYKMPEDLRIIDALPKNPLGKVLRRELKNLFN</sequence>
<dbReference type="GO" id="GO:0006631">
    <property type="term" value="P:fatty acid metabolic process"/>
    <property type="evidence" value="ECO:0007669"/>
    <property type="project" value="TreeGrafter"/>
</dbReference>
<evidence type="ECO:0008006" key="7">
    <source>
        <dbReference type="Google" id="ProtNLM"/>
    </source>
</evidence>
<organism evidence="5 6">
    <name type="scientific">SAR86 cluster bacterium BACL1 MAG-120920-bin57</name>
    <dbReference type="NCBI Taxonomy" id="1655571"/>
    <lineage>
        <taxon>Bacteria</taxon>
        <taxon>Pseudomonadati</taxon>
        <taxon>Pseudomonadota</taxon>
        <taxon>Gammaproteobacteria</taxon>
        <taxon>SAR86 cluster</taxon>
    </lineage>
</organism>
<dbReference type="CDD" id="cd04433">
    <property type="entry name" value="AFD_class_I"/>
    <property type="match status" value="1"/>
</dbReference>
<protein>
    <recommendedName>
        <fullName evidence="7">2,3-dihydroxybenzoate-AMP ligase</fullName>
    </recommendedName>
</protein>
<reference evidence="6" key="1">
    <citation type="submission" date="2015-10" db="EMBL/GenBank/DDBJ databases">
        <title>Metagenome-Assembled Genomes uncover a global brackish microbiome.</title>
        <authorList>
            <person name="Hugerth L.W."/>
            <person name="Larsson J."/>
            <person name="Alneberg J."/>
            <person name="Lindh M.V."/>
            <person name="Legrand C."/>
            <person name="Pinhassi J."/>
            <person name="Andersson A."/>
        </authorList>
    </citation>
    <scope>NUCLEOTIDE SEQUENCE [LARGE SCALE GENOMIC DNA]</scope>
</reference>
<dbReference type="PANTHER" id="PTHR43201:SF5">
    <property type="entry name" value="MEDIUM-CHAIN ACYL-COA LIGASE ACSF2, MITOCHONDRIAL"/>
    <property type="match status" value="1"/>
</dbReference>
<dbReference type="AlphaFoldDB" id="A0A0R2PWI7"/>
<dbReference type="Pfam" id="PF13193">
    <property type="entry name" value="AMP-binding_C"/>
    <property type="match status" value="1"/>
</dbReference>
<dbReference type="InterPro" id="IPR025110">
    <property type="entry name" value="AMP-bd_C"/>
</dbReference>
<accession>A0A0R2PWI7</accession>
<evidence type="ECO:0000313" key="5">
    <source>
        <dbReference type="EMBL" id="KRO41376.1"/>
    </source>
</evidence>
<evidence type="ECO:0000313" key="6">
    <source>
        <dbReference type="Proteomes" id="UP000050874"/>
    </source>
</evidence>
<evidence type="ECO:0000259" key="4">
    <source>
        <dbReference type="Pfam" id="PF13193"/>
    </source>
</evidence>
<dbReference type="InterPro" id="IPR020845">
    <property type="entry name" value="AMP-binding_CS"/>
</dbReference>
<dbReference type="InterPro" id="IPR042099">
    <property type="entry name" value="ANL_N_sf"/>
</dbReference>
<dbReference type="GO" id="GO:0031956">
    <property type="term" value="F:medium-chain fatty acid-CoA ligase activity"/>
    <property type="evidence" value="ECO:0007669"/>
    <property type="project" value="TreeGrafter"/>
</dbReference>
<evidence type="ECO:0000259" key="3">
    <source>
        <dbReference type="Pfam" id="PF00501"/>
    </source>
</evidence>
<name>A0A0R2PWI7_9GAMM</name>
<dbReference type="InterPro" id="IPR045851">
    <property type="entry name" value="AMP-bd_C_sf"/>
</dbReference>
<evidence type="ECO:0000256" key="2">
    <source>
        <dbReference type="ARBA" id="ARBA00022598"/>
    </source>
</evidence>
<dbReference type="PROSITE" id="PS00455">
    <property type="entry name" value="AMP_BINDING"/>
    <property type="match status" value="1"/>
</dbReference>
<proteinExistence type="inferred from homology"/>
<dbReference type="InterPro" id="IPR000873">
    <property type="entry name" value="AMP-dep_synth/lig_dom"/>
</dbReference>
<gene>
    <name evidence="5" type="ORF">ABR63_04735</name>
</gene>
<dbReference type="Proteomes" id="UP000050874">
    <property type="component" value="Unassembled WGS sequence"/>
</dbReference>
<feature type="domain" description="AMP-dependent synthetase/ligase" evidence="3">
    <location>
        <begin position="29"/>
        <end position="419"/>
    </location>
</feature>
<dbReference type="SUPFAM" id="SSF56801">
    <property type="entry name" value="Acetyl-CoA synthetase-like"/>
    <property type="match status" value="1"/>
</dbReference>
<dbReference type="EMBL" id="LIAV01000004">
    <property type="protein sequence ID" value="KRO41376.1"/>
    <property type="molecule type" value="Genomic_DNA"/>
</dbReference>
<feature type="domain" description="AMP-binding enzyme C-terminal" evidence="4">
    <location>
        <begin position="474"/>
        <end position="550"/>
    </location>
</feature>